<dbReference type="SUPFAM" id="SSF81653">
    <property type="entry name" value="Calcium ATPase, transduction domain A"/>
    <property type="match status" value="1"/>
</dbReference>
<evidence type="ECO:0000256" key="4">
    <source>
        <dbReference type="ARBA" id="ARBA00022723"/>
    </source>
</evidence>
<evidence type="ECO:0000256" key="2">
    <source>
        <dbReference type="ARBA" id="ARBA00006024"/>
    </source>
</evidence>
<reference evidence="14" key="1">
    <citation type="journal article" date="2019" name="Int. J. Syst. Evol. Microbiol.">
        <title>The Global Catalogue of Microorganisms (GCM) 10K type strain sequencing project: providing services to taxonomists for standard genome sequencing and annotation.</title>
        <authorList>
            <consortium name="The Broad Institute Genomics Platform"/>
            <consortium name="The Broad Institute Genome Sequencing Center for Infectious Disease"/>
            <person name="Wu L."/>
            <person name="Ma J."/>
        </authorList>
    </citation>
    <scope>NUCLEOTIDE SEQUENCE [LARGE SCALE GENOMIC DNA]</scope>
    <source>
        <strain evidence="14">DFY41</strain>
    </source>
</reference>
<dbReference type="InterPro" id="IPR028096">
    <property type="entry name" value="EfeO_Cupredoxin"/>
</dbReference>
<dbReference type="SUPFAM" id="SSF49503">
    <property type="entry name" value="Cupredoxins"/>
    <property type="match status" value="1"/>
</dbReference>
<dbReference type="Gene3D" id="2.70.150.10">
    <property type="entry name" value="Calcium-transporting ATPase, cytoplasmic transduction domain A"/>
    <property type="match status" value="1"/>
</dbReference>
<dbReference type="Pfam" id="PF00702">
    <property type="entry name" value="Hydrolase"/>
    <property type="match status" value="1"/>
</dbReference>
<accession>A0ABW0BE88</accession>
<dbReference type="PANTHER" id="PTHR43520">
    <property type="entry name" value="ATP7, ISOFORM B"/>
    <property type="match status" value="1"/>
</dbReference>
<feature type="transmembrane region" description="Helical" evidence="10">
    <location>
        <begin position="781"/>
        <end position="800"/>
    </location>
</feature>
<dbReference type="Gene3D" id="2.60.40.420">
    <property type="entry name" value="Cupredoxins - blue copper proteins"/>
    <property type="match status" value="1"/>
</dbReference>
<evidence type="ECO:0000259" key="12">
    <source>
        <dbReference type="SMART" id="SM00746"/>
    </source>
</evidence>
<dbReference type="Pfam" id="PF13473">
    <property type="entry name" value="Cupredoxin_1"/>
    <property type="match status" value="1"/>
</dbReference>
<dbReference type="InterPro" id="IPR023298">
    <property type="entry name" value="ATPase_P-typ_TM_dom_sf"/>
</dbReference>
<gene>
    <name evidence="13" type="ORF">ACFPGP_00540</name>
</gene>
<dbReference type="InterPro" id="IPR012348">
    <property type="entry name" value="RNR-like"/>
</dbReference>
<dbReference type="NCBIfam" id="TIGR01511">
    <property type="entry name" value="ATPase-IB1_Cu"/>
    <property type="match status" value="1"/>
</dbReference>
<feature type="domain" description="TRASH" evidence="12">
    <location>
        <begin position="878"/>
        <end position="916"/>
    </location>
</feature>
<feature type="region of interest" description="Disordered" evidence="11">
    <location>
        <begin position="130"/>
        <end position="178"/>
    </location>
</feature>
<dbReference type="InterPro" id="IPR059000">
    <property type="entry name" value="ATPase_P-type_domA"/>
</dbReference>
<keyword evidence="14" id="KW-1185">Reference proteome</keyword>
<evidence type="ECO:0000256" key="10">
    <source>
        <dbReference type="RuleBase" id="RU362081"/>
    </source>
</evidence>
<feature type="transmembrane region" description="Helical" evidence="10">
    <location>
        <begin position="256"/>
        <end position="279"/>
    </location>
</feature>
<dbReference type="SFLD" id="SFLDG00002">
    <property type="entry name" value="C1.7:_P-type_atpase_like"/>
    <property type="match status" value="1"/>
</dbReference>
<dbReference type="InterPro" id="IPR001757">
    <property type="entry name" value="P_typ_ATPase"/>
</dbReference>
<feature type="compositionally biased region" description="Basic and acidic residues" evidence="11">
    <location>
        <begin position="138"/>
        <end position="154"/>
    </location>
</feature>
<dbReference type="InterPro" id="IPR008972">
    <property type="entry name" value="Cupredoxin"/>
</dbReference>
<dbReference type="NCBIfam" id="TIGR01494">
    <property type="entry name" value="ATPase_P-type"/>
    <property type="match status" value="1"/>
</dbReference>
<evidence type="ECO:0000256" key="7">
    <source>
        <dbReference type="ARBA" id="ARBA00022967"/>
    </source>
</evidence>
<keyword evidence="9 10" id="KW-0472">Membrane</keyword>
<dbReference type="InterPro" id="IPR007029">
    <property type="entry name" value="YHS_dom"/>
</dbReference>
<dbReference type="PRINTS" id="PR00119">
    <property type="entry name" value="CATATPASE"/>
</dbReference>
<evidence type="ECO:0000256" key="1">
    <source>
        <dbReference type="ARBA" id="ARBA00004651"/>
    </source>
</evidence>
<name>A0ABW0BE88_9ACTN</name>
<feature type="transmembrane region" description="Helical" evidence="10">
    <location>
        <begin position="806"/>
        <end position="825"/>
    </location>
</feature>
<dbReference type="InterPro" id="IPR011017">
    <property type="entry name" value="TRASH_dom"/>
</dbReference>
<feature type="transmembrane region" description="Helical" evidence="10">
    <location>
        <begin position="285"/>
        <end position="303"/>
    </location>
</feature>
<dbReference type="Proteomes" id="UP001596087">
    <property type="component" value="Unassembled WGS sequence"/>
</dbReference>
<dbReference type="CDD" id="cd02094">
    <property type="entry name" value="P-type_ATPase_Cu-like"/>
    <property type="match status" value="1"/>
</dbReference>
<evidence type="ECO:0000256" key="5">
    <source>
        <dbReference type="ARBA" id="ARBA00022741"/>
    </source>
</evidence>
<evidence type="ECO:0000313" key="14">
    <source>
        <dbReference type="Proteomes" id="UP001596087"/>
    </source>
</evidence>
<keyword evidence="5 10" id="KW-0547">Nucleotide-binding</keyword>
<dbReference type="Gene3D" id="3.40.1110.10">
    <property type="entry name" value="Calcium-transporting ATPase, cytoplasmic domain N"/>
    <property type="match status" value="1"/>
</dbReference>
<comment type="subcellular location">
    <subcellularLocation>
        <location evidence="1">Cell membrane</location>
        <topology evidence="1">Multi-pass membrane protein</topology>
    </subcellularLocation>
</comment>
<proteinExistence type="inferred from homology"/>
<feature type="transmembrane region" description="Helical" evidence="10">
    <location>
        <begin position="6"/>
        <end position="24"/>
    </location>
</feature>
<dbReference type="InterPro" id="IPR018303">
    <property type="entry name" value="ATPase_P-typ_P_site"/>
</dbReference>
<dbReference type="PRINTS" id="PR00120">
    <property type="entry name" value="HATPASE"/>
</dbReference>
<dbReference type="Gene3D" id="1.10.620.20">
    <property type="entry name" value="Ribonucleotide Reductase, subunit A"/>
    <property type="match status" value="1"/>
</dbReference>
<dbReference type="PANTHER" id="PTHR43520:SF8">
    <property type="entry name" value="P-TYPE CU(+) TRANSPORTER"/>
    <property type="match status" value="1"/>
</dbReference>
<comment type="similarity">
    <text evidence="2 10">Belongs to the cation transport ATPase (P-type) (TC 3.A.3) family. Type IB subfamily.</text>
</comment>
<dbReference type="EMBL" id="JBHSKD010000002">
    <property type="protein sequence ID" value="MFC5175136.1"/>
    <property type="molecule type" value="Genomic_DNA"/>
</dbReference>
<dbReference type="Pfam" id="PF04945">
    <property type="entry name" value="YHS"/>
    <property type="match status" value="1"/>
</dbReference>
<keyword evidence="6 10" id="KW-0067">ATP-binding</keyword>
<feature type="transmembrane region" description="Helical" evidence="10">
    <location>
        <begin position="188"/>
        <end position="212"/>
    </location>
</feature>
<keyword evidence="7" id="KW-1278">Translocase</keyword>
<dbReference type="InterPro" id="IPR023299">
    <property type="entry name" value="ATPase_P-typ_cyto_dom_N"/>
</dbReference>
<dbReference type="InterPro" id="IPR009078">
    <property type="entry name" value="Ferritin-like_SF"/>
</dbReference>
<dbReference type="Gene3D" id="3.40.50.1000">
    <property type="entry name" value="HAD superfamily/HAD-like"/>
    <property type="match status" value="1"/>
</dbReference>
<dbReference type="SFLD" id="SFLDF00027">
    <property type="entry name" value="p-type_atpase"/>
    <property type="match status" value="1"/>
</dbReference>
<evidence type="ECO:0000256" key="8">
    <source>
        <dbReference type="ARBA" id="ARBA00022989"/>
    </source>
</evidence>
<feature type="transmembrane region" description="Helical" evidence="10">
    <location>
        <begin position="440"/>
        <end position="459"/>
    </location>
</feature>
<organism evidence="13 14">
    <name type="scientific">Nocardioides taihuensis</name>
    <dbReference type="NCBI Taxonomy" id="1835606"/>
    <lineage>
        <taxon>Bacteria</taxon>
        <taxon>Bacillati</taxon>
        <taxon>Actinomycetota</taxon>
        <taxon>Actinomycetes</taxon>
        <taxon>Propionibacteriales</taxon>
        <taxon>Nocardioidaceae</taxon>
        <taxon>Nocardioides</taxon>
    </lineage>
</organism>
<dbReference type="InterPro" id="IPR036412">
    <property type="entry name" value="HAD-like_sf"/>
</dbReference>
<dbReference type="SUPFAM" id="SSF56784">
    <property type="entry name" value="HAD-like"/>
    <property type="match status" value="1"/>
</dbReference>
<dbReference type="InterPro" id="IPR008250">
    <property type="entry name" value="ATPase_P-typ_transduc_dom_A_sf"/>
</dbReference>
<keyword evidence="10" id="KW-1003">Cell membrane</keyword>
<evidence type="ECO:0000313" key="13">
    <source>
        <dbReference type="EMBL" id="MFC5175136.1"/>
    </source>
</evidence>
<keyword evidence="8 10" id="KW-1133">Transmembrane helix</keyword>
<dbReference type="SFLD" id="SFLDS00003">
    <property type="entry name" value="Haloacid_Dehalogenase"/>
    <property type="match status" value="1"/>
</dbReference>
<dbReference type="PROSITE" id="PS00154">
    <property type="entry name" value="ATPASE_E1_E2"/>
    <property type="match status" value="1"/>
</dbReference>
<dbReference type="InterPro" id="IPR023214">
    <property type="entry name" value="HAD_sf"/>
</dbReference>
<dbReference type="InterPro" id="IPR044492">
    <property type="entry name" value="P_typ_ATPase_HD_dom"/>
</dbReference>
<feature type="transmembrane region" description="Helical" evidence="10">
    <location>
        <begin position="218"/>
        <end position="236"/>
    </location>
</feature>
<dbReference type="SUPFAM" id="SSF81665">
    <property type="entry name" value="Calcium ATPase, transmembrane domain M"/>
    <property type="match status" value="1"/>
</dbReference>
<dbReference type="Pfam" id="PF00122">
    <property type="entry name" value="E1-E2_ATPase"/>
    <property type="match status" value="1"/>
</dbReference>
<dbReference type="SUPFAM" id="SSF47240">
    <property type="entry name" value="Ferritin-like"/>
    <property type="match status" value="1"/>
</dbReference>
<feature type="transmembrane region" description="Helical" evidence="10">
    <location>
        <begin position="465"/>
        <end position="488"/>
    </location>
</feature>
<dbReference type="RefSeq" id="WP_378585441.1">
    <property type="nucleotide sequence ID" value="NZ_JBHSKD010000002.1"/>
</dbReference>
<dbReference type="InterPro" id="IPR027256">
    <property type="entry name" value="P-typ_ATPase_IB"/>
</dbReference>
<evidence type="ECO:0000256" key="11">
    <source>
        <dbReference type="SAM" id="MobiDB-lite"/>
    </source>
</evidence>
<keyword evidence="4 10" id="KW-0479">Metal-binding</keyword>
<sequence>MNVGDASVILFALVMTGFLAWFFFGPRKSVHAEVEDGYQVVRVTVKGGYHPDLLEVRPGTPVRMVFDRQESGECSSRVIMPDFKVNELLPAYATTAVEFTPKEEGTYRFACGMNMISGTLRVAEGDQPQQVLHTPDNLGRDSVPRRGDRHESRDVTSPLDAVFPGDPESEDPEAAERASEISDLSRRVIVGAILTAPVLFAVMFTEFFGVTWMPELLMNRWVQLALIAPVMLYTGWPIHRTGWLALSHRTADMNSLITLGTVAAFGYSLVVTIAPSLLPEDVREVYYEAVGVILTLILFGRLLETRAKAGTGEAIRTLIGLQPHTARVVRDGLEKEIPTDLVLVDDIVVVRPGEKLPVDGQVTEGASSVDESMVTGEPIPVSKAPGDTVIGATINQTGTFRYAATKVGGETMLAQIIKLVREAQGSKAPIQRLVDKVSSYFVPAVIAIALWAFVVWALAGPDPAFVFALVAAVSVLIIACPCALGLATPMSITVGTGKGATNGILIRSAEALETAHKLDTVVLDKTGTITNGTPILTDVIPAASFTDGDLLAVVAAVEQSSEHPLAAAIVAGAKRRHLPLPEVTAFDSVTGQGVRALVEGREVLVGSPRLLAGAGIAPTPLLAHVEALAVDGKTPILAAVAGVPAGVIGVADTVKDGSAAAVAALQSRGIEVVMMTGDNRATAAAIARQVGIARVLAEVLPEHKAAEVKRLQSEGRIVGMVGDGINDAPALAQADIGSAIGTGTDVAIESSDITLISGALSGVVTAVDLSRATMRNIKQNLVFAFVYNGLGIPIAAGALYPAFGLTLSPMIAAAAMALSSLSVVANANRLKTFRPNAVPDAIHPLAGEPVVEVGRTEKATTRSTPQGGSPMSTATVVDPVCGMTIDPASAARSIEHNETTYFFCSEHCAASFEKDPGKYAGTSA</sequence>
<comment type="caution">
    <text evidence="13">The sequence shown here is derived from an EMBL/GenBank/DDBJ whole genome shotgun (WGS) entry which is preliminary data.</text>
</comment>
<dbReference type="NCBIfam" id="TIGR01525">
    <property type="entry name" value="ATPase-IB_hvy"/>
    <property type="match status" value="1"/>
</dbReference>
<evidence type="ECO:0000256" key="3">
    <source>
        <dbReference type="ARBA" id="ARBA00022692"/>
    </source>
</evidence>
<protein>
    <submittedName>
        <fullName evidence="13">Heavy metal translocating P-type ATPase</fullName>
    </submittedName>
</protein>
<dbReference type="SMART" id="SM00746">
    <property type="entry name" value="TRASH"/>
    <property type="match status" value="1"/>
</dbReference>
<keyword evidence="3 10" id="KW-0812">Transmembrane</keyword>
<evidence type="ECO:0000256" key="9">
    <source>
        <dbReference type="ARBA" id="ARBA00023136"/>
    </source>
</evidence>
<evidence type="ECO:0000256" key="6">
    <source>
        <dbReference type="ARBA" id="ARBA00022840"/>
    </source>
</evidence>